<name>A0A915KXC5_ROMCU</name>
<organism evidence="1 2">
    <name type="scientific">Romanomermis culicivorax</name>
    <name type="common">Nematode worm</name>
    <dbReference type="NCBI Taxonomy" id="13658"/>
    <lineage>
        <taxon>Eukaryota</taxon>
        <taxon>Metazoa</taxon>
        <taxon>Ecdysozoa</taxon>
        <taxon>Nematoda</taxon>
        <taxon>Enoplea</taxon>
        <taxon>Dorylaimia</taxon>
        <taxon>Mermithida</taxon>
        <taxon>Mermithoidea</taxon>
        <taxon>Mermithidae</taxon>
        <taxon>Romanomermis</taxon>
    </lineage>
</organism>
<reference evidence="2" key="1">
    <citation type="submission" date="2022-11" db="UniProtKB">
        <authorList>
            <consortium name="WormBaseParasite"/>
        </authorList>
    </citation>
    <scope>IDENTIFICATION</scope>
</reference>
<dbReference type="WBParaSite" id="nRc.2.0.1.t42165-RA">
    <property type="protein sequence ID" value="nRc.2.0.1.t42165-RA"/>
    <property type="gene ID" value="nRc.2.0.1.g42165"/>
</dbReference>
<evidence type="ECO:0000313" key="2">
    <source>
        <dbReference type="WBParaSite" id="nRc.2.0.1.t42165-RA"/>
    </source>
</evidence>
<keyword evidence="1" id="KW-1185">Reference proteome</keyword>
<protein>
    <submittedName>
        <fullName evidence="2">Uncharacterized protein</fullName>
    </submittedName>
</protein>
<proteinExistence type="predicted"/>
<sequence>MKWANRFHLYRSTQVYFIVLSRSRTNGFNSKYFDSFHVRGELFLNPKSEAYDKLESTIGERIVSCACLWSEDCGTSNSSMAVPCHFEGDYKEEQCTATIYRTVTFRGENVRLPTTDLEGCHPVM</sequence>
<accession>A0A915KXC5</accession>
<evidence type="ECO:0000313" key="1">
    <source>
        <dbReference type="Proteomes" id="UP000887565"/>
    </source>
</evidence>
<dbReference type="AlphaFoldDB" id="A0A915KXC5"/>
<dbReference type="Proteomes" id="UP000887565">
    <property type="component" value="Unplaced"/>
</dbReference>